<evidence type="ECO:0000313" key="1">
    <source>
        <dbReference type="EMBL" id="PWN46499.1"/>
    </source>
</evidence>
<accession>A0ACD0NL33</accession>
<dbReference type="Proteomes" id="UP000245626">
    <property type="component" value="Unassembled WGS sequence"/>
</dbReference>
<organism evidence="1 2">
    <name type="scientific">Violaceomyces palustris</name>
    <dbReference type="NCBI Taxonomy" id="1673888"/>
    <lineage>
        <taxon>Eukaryota</taxon>
        <taxon>Fungi</taxon>
        <taxon>Dikarya</taxon>
        <taxon>Basidiomycota</taxon>
        <taxon>Ustilaginomycotina</taxon>
        <taxon>Ustilaginomycetes</taxon>
        <taxon>Violaceomycetales</taxon>
        <taxon>Violaceomycetaceae</taxon>
        <taxon>Violaceomyces</taxon>
    </lineage>
</organism>
<sequence length="238" mass="26078">MPSQTILITGAGGFLGSLLADTIVRLQPDLHDFRFILCDVNPPKPPTDPKAKFTILTVDLTQPSESERLFQTEMGKPDVIYSLHGIMSKGSEQDWDFGFRVNFDSTRYLLEAARRITPGVKFIFSSSVGVFGGKLPEVVLPETIATPEGAYGTAKLMCEYLITEYSRKGFVDGRVIRLPTITVRPGPPAAATTSFVSGIIREPLQGMETVCPIGSSIQDPILEKLEIWISSPTTVLEK</sequence>
<reference evidence="1 2" key="1">
    <citation type="journal article" date="2018" name="Mol. Biol. Evol.">
        <title>Broad Genomic Sampling Reveals a Smut Pathogenic Ancestry of the Fungal Clade Ustilaginomycotina.</title>
        <authorList>
            <person name="Kijpornyongpan T."/>
            <person name="Mondo S.J."/>
            <person name="Barry K."/>
            <person name="Sandor L."/>
            <person name="Lee J."/>
            <person name="Lipzen A."/>
            <person name="Pangilinan J."/>
            <person name="LaButti K."/>
            <person name="Hainaut M."/>
            <person name="Henrissat B."/>
            <person name="Grigoriev I.V."/>
            <person name="Spatafora J.W."/>
            <person name="Aime M.C."/>
        </authorList>
    </citation>
    <scope>NUCLEOTIDE SEQUENCE [LARGE SCALE GENOMIC DNA]</scope>
    <source>
        <strain evidence="1 2">SA 807</strain>
    </source>
</reference>
<gene>
    <name evidence="1" type="ORF">IE53DRAFT_382831</name>
</gene>
<proteinExistence type="predicted"/>
<name>A0ACD0NL33_9BASI</name>
<dbReference type="EMBL" id="KZ820973">
    <property type="protein sequence ID" value="PWN46499.1"/>
    <property type="molecule type" value="Genomic_DNA"/>
</dbReference>
<keyword evidence="2" id="KW-1185">Reference proteome</keyword>
<evidence type="ECO:0000313" key="2">
    <source>
        <dbReference type="Proteomes" id="UP000245626"/>
    </source>
</evidence>
<protein>
    <submittedName>
        <fullName evidence="1">NAD(P)-binding protein</fullName>
    </submittedName>
</protein>